<proteinExistence type="predicted"/>
<dbReference type="RefSeq" id="WP_343872523.1">
    <property type="nucleotide sequence ID" value="NZ_BAAAIX010000009.1"/>
</dbReference>
<keyword evidence="1" id="KW-0472">Membrane</keyword>
<name>A0ABW4RT45_9ACTN</name>
<keyword evidence="1" id="KW-0812">Transmembrane</keyword>
<accession>A0ABW4RT45</accession>
<dbReference type="EMBL" id="JBHUFZ010000011">
    <property type="protein sequence ID" value="MFD1889498.1"/>
    <property type="molecule type" value="Genomic_DNA"/>
</dbReference>
<dbReference type="Proteomes" id="UP001597326">
    <property type="component" value="Unassembled WGS sequence"/>
</dbReference>
<gene>
    <name evidence="2" type="ORF">ACFSCS_04750</name>
</gene>
<feature type="transmembrane region" description="Helical" evidence="1">
    <location>
        <begin position="29"/>
        <end position="51"/>
    </location>
</feature>
<keyword evidence="3" id="KW-1185">Reference proteome</keyword>
<organism evidence="2 3">
    <name type="scientific">Luteococcus peritonei</name>
    <dbReference type="NCBI Taxonomy" id="88874"/>
    <lineage>
        <taxon>Bacteria</taxon>
        <taxon>Bacillati</taxon>
        <taxon>Actinomycetota</taxon>
        <taxon>Actinomycetes</taxon>
        <taxon>Propionibacteriales</taxon>
        <taxon>Propionibacteriaceae</taxon>
        <taxon>Luteococcus</taxon>
    </lineage>
</organism>
<evidence type="ECO:0000256" key="1">
    <source>
        <dbReference type="SAM" id="Phobius"/>
    </source>
</evidence>
<reference evidence="3" key="1">
    <citation type="journal article" date="2019" name="Int. J. Syst. Evol. Microbiol.">
        <title>The Global Catalogue of Microorganisms (GCM) 10K type strain sequencing project: providing services to taxonomists for standard genome sequencing and annotation.</title>
        <authorList>
            <consortium name="The Broad Institute Genomics Platform"/>
            <consortium name="The Broad Institute Genome Sequencing Center for Infectious Disease"/>
            <person name="Wu L."/>
            <person name="Ma J."/>
        </authorList>
    </citation>
    <scope>NUCLEOTIDE SEQUENCE [LARGE SCALE GENOMIC DNA]</scope>
    <source>
        <strain evidence="3">CAIM 431</strain>
    </source>
</reference>
<protein>
    <submittedName>
        <fullName evidence="2">Uncharacterized protein</fullName>
    </submittedName>
</protein>
<sequence>MNLNLLVGMVVSLLLPRRDERGLSQSTENAVLLAGAVAVATIVVVAVKAYVNRNMPK</sequence>
<keyword evidence="1" id="KW-1133">Transmembrane helix</keyword>
<evidence type="ECO:0000313" key="2">
    <source>
        <dbReference type="EMBL" id="MFD1889498.1"/>
    </source>
</evidence>
<evidence type="ECO:0000313" key="3">
    <source>
        <dbReference type="Proteomes" id="UP001597326"/>
    </source>
</evidence>
<comment type="caution">
    <text evidence="2">The sequence shown here is derived from an EMBL/GenBank/DDBJ whole genome shotgun (WGS) entry which is preliminary data.</text>
</comment>